<evidence type="ECO:0000256" key="2">
    <source>
        <dbReference type="SAM" id="MobiDB-lite"/>
    </source>
</evidence>
<sequence length="268" mass="30244">MFEYKALAQIKRALSALMLCWLTVVTPCLAAEAVGTLRLSVPDDGYPPYVVLQDGEPQGLLIKPLREAARRAGIELEFVLLPEMRSQYMLDSGHVDGRMESPDWTANPDDYLWSDLVVWLDDVLIYRNDQPFDLEYEEGLQGGEIITHLGYVYPALEPAFASGSLTRRDKLTEQDMLNTLLLSQSETARALIMGRDVAQWYLAAQPALQALPLSFSEKIYGCAPMGFQFARNERVQALVQRLNKEFPPKPRQRCPRITPLSLTPPDDQ</sequence>
<dbReference type="AlphaFoldDB" id="A0A9X2WEH0"/>
<dbReference type="Gene3D" id="3.40.190.10">
    <property type="entry name" value="Periplasmic binding protein-like II"/>
    <property type="match status" value="2"/>
</dbReference>
<proteinExistence type="inferred from homology"/>
<keyword evidence="5" id="KW-1185">Reference proteome</keyword>
<dbReference type="EMBL" id="JAOANI010000015">
    <property type="protein sequence ID" value="MCT7358941.1"/>
    <property type="molecule type" value="Genomic_DNA"/>
</dbReference>
<evidence type="ECO:0000313" key="5">
    <source>
        <dbReference type="Proteomes" id="UP001147830"/>
    </source>
</evidence>
<feature type="signal peptide" evidence="3">
    <location>
        <begin position="1"/>
        <end position="30"/>
    </location>
</feature>
<dbReference type="RefSeq" id="WP_260975833.1">
    <property type="nucleotide sequence ID" value="NZ_JAOANI010000015.1"/>
</dbReference>
<gene>
    <name evidence="4" type="ORF">NYR02_07920</name>
</gene>
<reference evidence="4" key="2">
    <citation type="submission" date="2022-08" db="EMBL/GenBank/DDBJ databases">
        <authorList>
            <person name="Dong C."/>
        </authorList>
    </citation>
    <scope>NUCLEOTIDE SEQUENCE</scope>
    <source>
        <strain evidence="4">59MF3M-4</strain>
    </source>
</reference>
<dbReference type="SUPFAM" id="SSF53850">
    <property type="entry name" value="Periplasmic binding protein-like II"/>
    <property type="match status" value="1"/>
</dbReference>
<dbReference type="PANTHER" id="PTHR35936:SF6">
    <property type="entry name" value="AMINO ACID ABC TRANSPORTER SUBSTRATE-BINDING PAAT FAMILY PROTEIN"/>
    <property type="match status" value="1"/>
</dbReference>
<keyword evidence="3" id="KW-0732">Signal</keyword>
<comment type="similarity">
    <text evidence="1">Belongs to the bacterial solute-binding protein 3 family.</text>
</comment>
<evidence type="ECO:0000313" key="4">
    <source>
        <dbReference type="EMBL" id="MCT7358941.1"/>
    </source>
</evidence>
<name>A0A9X2WEH0_9GAMM</name>
<feature type="chain" id="PRO_5040942757" evidence="3">
    <location>
        <begin position="31"/>
        <end position="268"/>
    </location>
</feature>
<feature type="region of interest" description="Disordered" evidence="2">
    <location>
        <begin position="248"/>
        <end position="268"/>
    </location>
</feature>
<reference evidence="4" key="1">
    <citation type="journal article" date="2022" name="Front. Microbiol.">
        <title>Genome-based taxonomic rearrangement of Oceanobacter-related bacteria including the description of Thalassolituus hydrocarbonoclasticus sp. nov. and Thalassolituus pacificus sp. nov. and emended description of the genus Thalassolituus.</title>
        <authorList>
            <person name="Dong C."/>
            <person name="Wei L."/>
            <person name="Wang J."/>
            <person name="Lai Q."/>
            <person name="Huang Z."/>
            <person name="Shao Z."/>
        </authorList>
    </citation>
    <scope>NUCLEOTIDE SEQUENCE</scope>
    <source>
        <strain evidence="4">59MF3M-4</strain>
    </source>
</reference>
<dbReference type="Proteomes" id="UP001147830">
    <property type="component" value="Unassembled WGS sequence"/>
</dbReference>
<accession>A0A9X2WEH0</accession>
<organism evidence="4 5">
    <name type="scientific">Thalassolituus pacificus</name>
    <dbReference type="NCBI Taxonomy" id="2975440"/>
    <lineage>
        <taxon>Bacteria</taxon>
        <taxon>Pseudomonadati</taxon>
        <taxon>Pseudomonadota</taxon>
        <taxon>Gammaproteobacteria</taxon>
        <taxon>Oceanospirillales</taxon>
        <taxon>Oceanospirillaceae</taxon>
        <taxon>Thalassolituus</taxon>
    </lineage>
</organism>
<dbReference type="PANTHER" id="PTHR35936">
    <property type="entry name" value="MEMBRANE-BOUND LYTIC MUREIN TRANSGLYCOSYLASE F"/>
    <property type="match status" value="1"/>
</dbReference>
<evidence type="ECO:0000256" key="1">
    <source>
        <dbReference type="ARBA" id="ARBA00010333"/>
    </source>
</evidence>
<evidence type="ECO:0000256" key="3">
    <source>
        <dbReference type="SAM" id="SignalP"/>
    </source>
</evidence>
<comment type="caution">
    <text evidence="4">The sequence shown here is derived from an EMBL/GenBank/DDBJ whole genome shotgun (WGS) entry which is preliminary data.</text>
</comment>
<protein>
    <submittedName>
        <fullName evidence="4">Transporter substrate-binding domain-containing protein</fullName>
    </submittedName>
</protein>